<dbReference type="PANTHER" id="PTHR13847:SF289">
    <property type="entry name" value="GLYCINE OXIDASE"/>
    <property type="match status" value="1"/>
</dbReference>
<keyword evidence="4" id="KW-1185">Reference proteome</keyword>
<dbReference type="RefSeq" id="WP_284311017.1">
    <property type="nucleotide sequence ID" value="NZ_BSPC01000009.1"/>
</dbReference>
<evidence type="ECO:0000259" key="2">
    <source>
        <dbReference type="Pfam" id="PF01266"/>
    </source>
</evidence>
<dbReference type="Gene3D" id="3.30.9.10">
    <property type="entry name" value="D-Amino Acid Oxidase, subunit A, domain 2"/>
    <property type="match status" value="1"/>
</dbReference>
<reference evidence="4" key="1">
    <citation type="journal article" date="2019" name="Int. J. Syst. Evol. Microbiol.">
        <title>The Global Catalogue of Microorganisms (GCM) 10K type strain sequencing project: providing services to taxonomists for standard genome sequencing and annotation.</title>
        <authorList>
            <consortium name="The Broad Institute Genomics Platform"/>
            <consortium name="The Broad Institute Genome Sequencing Center for Infectious Disease"/>
            <person name="Wu L."/>
            <person name="Ma J."/>
        </authorList>
    </citation>
    <scope>NUCLEOTIDE SEQUENCE [LARGE SCALE GENOMIC DNA]</scope>
    <source>
        <strain evidence="4">NBRC 101365</strain>
    </source>
</reference>
<dbReference type="InterPro" id="IPR006076">
    <property type="entry name" value="FAD-dep_OxRdtase"/>
</dbReference>
<dbReference type="EMBL" id="BSPC01000009">
    <property type="protein sequence ID" value="GLS18204.1"/>
    <property type="molecule type" value="Genomic_DNA"/>
</dbReference>
<dbReference type="Pfam" id="PF01266">
    <property type="entry name" value="DAO"/>
    <property type="match status" value="1"/>
</dbReference>
<evidence type="ECO:0000256" key="1">
    <source>
        <dbReference type="ARBA" id="ARBA00023002"/>
    </source>
</evidence>
<name>A0ABQ6CDD0_9HYPH</name>
<evidence type="ECO:0000313" key="4">
    <source>
        <dbReference type="Proteomes" id="UP001156882"/>
    </source>
</evidence>
<proteinExistence type="predicted"/>
<organism evidence="3 4">
    <name type="scientific">Labrys miyagiensis</name>
    <dbReference type="NCBI Taxonomy" id="346912"/>
    <lineage>
        <taxon>Bacteria</taxon>
        <taxon>Pseudomonadati</taxon>
        <taxon>Pseudomonadota</taxon>
        <taxon>Alphaproteobacteria</taxon>
        <taxon>Hyphomicrobiales</taxon>
        <taxon>Xanthobacteraceae</taxon>
        <taxon>Labrys</taxon>
    </lineage>
</organism>
<keyword evidence="1" id="KW-0560">Oxidoreductase</keyword>
<accession>A0ABQ6CDD0</accession>
<dbReference type="Proteomes" id="UP001156882">
    <property type="component" value="Unassembled WGS sequence"/>
</dbReference>
<comment type="caution">
    <text evidence="3">The sequence shown here is derived from an EMBL/GenBank/DDBJ whole genome shotgun (WGS) entry which is preliminary data.</text>
</comment>
<gene>
    <name evidence="3" type="ORF">GCM10007874_12200</name>
</gene>
<dbReference type="PANTHER" id="PTHR13847">
    <property type="entry name" value="SARCOSINE DEHYDROGENASE-RELATED"/>
    <property type="match status" value="1"/>
</dbReference>
<feature type="domain" description="FAD dependent oxidoreductase" evidence="2">
    <location>
        <begin position="13"/>
        <end position="401"/>
    </location>
</feature>
<dbReference type="SUPFAM" id="SSF51905">
    <property type="entry name" value="FAD/NAD(P)-binding domain"/>
    <property type="match status" value="1"/>
</dbReference>
<evidence type="ECO:0000313" key="3">
    <source>
        <dbReference type="EMBL" id="GLS18204.1"/>
    </source>
</evidence>
<protein>
    <submittedName>
        <fullName evidence="3">Amino acid dehydrogenase</fullName>
    </submittedName>
</protein>
<dbReference type="InterPro" id="IPR036188">
    <property type="entry name" value="FAD/NAD-bd_sf"/>
</dbReference>
<dbReference type="Gene3D" id="3.50.50.60">
    <property type="entry name" value="FAD/NAD(P)-binding domain"/>
    <property type="match status" value="2"/>
</dbReference>
<dbReference type="PROSITE" id="PS51257">
    <property type="entry name" value="PROKAR_LIPOPROTEIN"/>
    <property type="match status" value="1"/>
</dbReference>
<sequence length="420" mass="44429">MVQQGKKTQADRTVVVGGGIVGLSCALALQRQGEPVLLLDPARSPPPASYGNAGHIAIEQVEPLASMATLRSLPRRLMAFGGPVSLPIAEIGRWLPFGLRMVTAARPECFAAGKKALSGLLAEAMPAWRRLAASLEPRGLLKQSGHAVVWHGQEAAAAKLRAWQGADTGTARFHAASKEELAWLARVMKTPPAGGILFENTGQVADPAAVLAALGSAFQAAGGERRTGLVQALELAGGTAVLVLAEGERLRPRRVIVAAGVDSGALLTPLGLKAPIIAERGYHIQSANHDWPDDLPPIVFEERSLIVSRFRSGVRASSFVEFARRDALADERKWQRLEAHAAALGLPARGPWQHWLGSRPTLPDYLPAIGQAGASNLFYAFGHQHLGLTLGPVTGELVAAMISGQQTAVALAPFDLKRFG</sequence>